<dbReference type="Gene3D" id="3.40.630.30">
    <property type="match status" value="1"/>
</dbReference>
<organism evidence="3 4">
    <name type="scientific">Bdellovibrio bacteriovorus</name>
    <dbReference type="NCBI Taxonomy" id="959"/>
    <lineage>
        <taxon>Bacteria</taxon>
        <taxon>Pseudomonadati</taxon>
        <taxon>Bdellovibrionota</taxon>
        <taxon>Bdellovibrionia</taxon>
        <taxon>Bdellovibrionales</taxon>
        <taxon>Pseudobdellovibrionaceae</taxon>
        <taxon>Bdellovibrio</taxon>
    </lineage>
</organism>
<reference evidence="3 4" key="1">
    <citation type="submission" date="2016-03" db="EMBL/GenBank/DDBJ databases">
        <authorList>
            <person name="Ploux O."/>
        </authorList>
    </citation>
    <scope>NUCLEOTIDE SEQUENCE [LARGE SCALE GENOMIC DNA]</scope>
    <source>
        <strain evidence="3 4">EC13</strain>
    </source>
</reference>
<dbReference type="PANTHER" id="PTHR31438">
    <property type="entry name" value="LYSINE N-ACYLTRANSFERASE C17G9.06C-RELATED"/>
    <property type="match status" value="1"/>
</dbReference>
<dbReference type="OrthoDB" id="9795206at2"/>
<dbReference type="GO" id="GO:0019290">
    <property type="term" value="P:siderophore biosynthetic process"/>
    <property type="evidence" value="ECO:0007669"/>
    <property type="project" value="InterPro"/>
</dbReference>
<evidence type="ECO:0000256" key="1">
    <source>
        <dbReference type="ARBA" id="ARBA00004924"/>
    </source>
</evidence>
<dbReference type="SUPFAM" id="SSF55729">
    <property type="entry name" value="Acyl-CoA N-acyltransferases (Nat)"/>
    <property type="match status" value="1"/>
</dbReference>
<evidence type="ECO:0000259" key="2">
    <source>
        <dbReference type="SMART" id="SM01006"/>
    </source>
</evidence>
<dbReference type="InterPro" id="IPR019432">
    <property type="entry name" value="Acyltransferase_MbtK/IucB-like"/>
</dbReference>
<dbReference type="Pfam" id="PF13523">
    <property type="entry name" value="Acetyltransf_8"/>
    <property type="match status" value="1"/>
</dbReference>
<accession>A0A161PBL2</accession>
<dbReference type="SMART" id="SM01006">
    <property type="entry name" value="AlcB"/>
    <property type="match status" value="1"/>
</dbReference>
<proteinExistence type="predicted"/>
<dbReference type="PANTHER" id="PTHR31438:SF1">
    <property type="entry name" value="LYSINE N-ACYLTRANSFERASE C17G9.06C-RELATED"/>
    <property type="match status" value="1"/>
</dbReference>
<evidence type="ECO:0000313" key="3">
    <source>
        <dbReference type="EMBL" id="KYG65096.1"/>
    </source>
</evidence>
<evidence type="ECO:0000313" key="4">
    <source>
        <dbReference type="Proteomes" id="UP000075799"/>
    </source>
</evidence>
<gene>
    <name evidence="3" type="ORF">AZI87_11015</name>
</gene>
<dbReference type="EMBL" id="LUKD01000005">
    <property type="protein sequence ID" value="KYG65096.1"/>
    <property type="molecule type" value="Genomic_DNA"/>
</dbReference>
<dbReference type="RefSeq" id="WP_063206803.1">
    <property type="nucleotide sequence ID" value="NZ_LUKD01000005.1"/>
</dbReference>
<dbReference type="InterPro" id="IPR016181">
    <property type="entry name" value="Acyl_CoA_acyltransferase"/>
</dbReference>
<dbReference type="Proteomes" id="UP000075799">
    <property type="component" value="Unassembled WGS sequence"/>
</dbReference>
<comment type="pathway">
    <text evidence="1">Siderophore biosynthesis.</text>
</comment>
<feature type="domain" description="Acyltransferase MbtK/IucB-like conserved" evidence="2">
    <location>
        <begin position="159"/>
        <end position="206"/>
    </location>
</feature>
<name>A0A161PBL2_BDEBC</name>
<dbReference type="GO" id="GO:0016410">
    <property type="term" value="F:N-acyltransferase activity"/>
    <property type="evidence" value="ECO:0007669"/>
    <property type="project" value="TreeGrafter"/>
</dbReference>
<comment type="caution">
    <text evidence="3">The sequence shown here is derived from an EMBL/GenBank/DDBJ whole genome shotgun (WGS) entry which is preliminary data.</text>
</comment>
<sequence length="329" mass="38216">MSTTQVFKTFACATAENFQVSLESAGGTVSSGAQNWNFKLDQTEQTKVLALDSKITLTGALATLEALFGLDPACQKISLPAGPSELKNLLGAKADSFEVERTDFFQLRPLWVHNGLENVTPERWTETKEVKHPIRPRIQEGQVLYQRSIPGIDKVLRFRVADIEKDLDIFHEWHNQPRVLKFWELDKPKEELRDYLKKGLQDPHQFPVILEFDETPIGYFEMYWTKEDRLGPYYDSEAFDRGFHFLIGNIEVLGFKNTDAILKAVCHYLFLEEPRTRKIMAEPRSDNTNVLKYLETFKAWRKVKEFDFPHKRAALLECKRELFFGNNYL</sequence>
<protein>
    <submittedName>
        <fullName evidence="3">Aerobactin siderophore biosynthesis protein iucB</fullName>
    </submittedName>
</protein>
<dbReference type="AlphaFoldDB" id="A0A161PBL2"/>